<dbReference type="SUPFAM" id="SSF103473">
    <property type="entry name" value="MFS general substrate transporter"/>
    <property type="match status" value="1"/>
</dbReference>
<dbReference type="GO" id="GO:0022857">
    <property type="term" value="F:transmembrane transporter activity"/>
    <property type="evidence" value="ECO:0007669"/>
    <property type="project" value="InterPro"/>
</dbReference>
<evidence type="ECO:0000313" key="8">
    <source>
        <dbReference type="Proteomes" id="UP001202328"/>
    </source>
</evidence>
<evidence type="ECO:0000313" key="7">
    <source>
        <dbReference type="EMBL" id="KAI3950088.1"/>
    </source>
</evidence>
<feature type="transmembrane region" description="Helical" evidence="6">
    <location>
        <begin position="166"/>
        <end position="185"/>
    </location>
</feature>
<evidence type="ECO:0000256" key="2">
    <source>
        <dbReference type="ARBA" id="ARBA00005982"/>
    </source>
</evidence>
<dbReference type="InterPro" id="IPR036259">
    <property type="entry name" value="MFS_trans_sf"/>
</dbReference>
<evidence type="ECO:0000256" key="5">
    <source>
        <dbReference type="ARBA" id="ARBA00023136"/>
    </source>
</evidence>
<dbReference type="EMBL" id="JAJJMB010002922">
    <property type="protein sequence ID" value="KAI3950088.1"/>
    <property type="molecule type" value="Genomic_DNA"/>
</dbReference>
<feature type="transmembrane region" description="Helical" evidence="6">
    <location>
        <begin position="500"/>
        <end position="525"/>
    </location>
</feature>
<keyword evidence="8" id="KW-1185">Reference proteome</keyword>
<feature type="transmembrane region" description="Helical" evidence="6">
    <location>
        <begin position="123"/>
        <end position="146"/>
    </location>
</feature>
<proteinExistence type="inferred from homology"/>
<feature type="transmembrane region" description="Helical" evidence="6">
    <location>
        <begin position="95"/>
        <end position="116"/>
    </location>
</feature>
<comment type="caution">
    <text evidence="7">The sequence shown here is derived from an EMBL/GenBank/DDBJ whole genome shotgun (WGS) entry which is preliminary data.</text>
</comment>
<dbReference type="PANTHER" id="PTHR11654">
    <property type="entry name" value="OLIGOPEPTIDE TRANSPORTER-RELATED"/>
    <property type="match status" value="1"/>
</dbReference>
<evidence type="ECO:0000256" key="4">
    <source>
        <dbReference type="ARBA" id="ARBA00022989"/>
    </source>
</evidence>
<feature type="transmembrane region" description="Helical" evidence="6">
    <location>
        <begin position="545"/>
        <end position="566"/>
    </location>
</feature>
<feature type="transmembrane region" description="Helical" evidence="6">
    <location>
        <begin position="417"/>
        <end position="437"/>
    </location>
</feature>
<name>A0AAD4TA09_9MAGN</name>
<dbReference type="Pfam" id="PF00854">
    <property type="entry name" value="PTR2"/>
    <property type="match status" value="1"/>
</dbReference>
<feature type="transmembrane region" description="Helical" evidence="6">
    <location>
        <begin position="335"/>
        <end position="356"/>
    </location>
</feature>
<evidence type="ECO:0000256" key="1">
    <source>
        <dbReference type="ARBA" id="ARBA00004141"/>
    </source>
</evidence>
<gene>
    <name evidence="7" type="ORF">MKW98_008533</name>
</gene>
<comment type="subcellular location">
    <subcellularLocation>
        <location evidence="1">Membrane</location>
        <topology evidence="1">Multi-pass membrane protein</topology>
    </subcellularLocation>
</comment>
<protein>
    <recommendedName>
        <fullName evidence="9">NPF family transporter</fullName>
    </recommendedName>
</protein>
<dbReference type="FunFam" id="1.20.1250.20:FF:000410">
    <property type="entry name" value="POT family protein"/>
    <property type="match status" value="1"/>
</dbReference>
<evidence type="ECO:0008006" key="9">
    <source>
        <dbReference type="Google" id="ProtNLM"/>
    </source>
</evidence>
<keyword evidence="3 6" id="KW-0812">Transmembrane</keyword>
<dbReference type="AlphaFoldDB" id="A0AAD4TA09"/>
<dbReference type="Gene3D" id="1.20.1250.20">
    <property type="entry name" value="MFS general substrate transporter like domains"/>
    <property type="match status" value="1"/>
</dbReference>
<organism evidence="7 8">
    <name type="scientific">Papaver atlanticum</name>
    <dbReference type="NCBI Taxonomy" id="357466"/>
    <lineage>
        <taxon>Eukaryota</taxon>
        <taxon>Viridiplantae</taxon>
        <taxon>Streptophyta</taxon>
        <taxon>Embryophyta</taxon>
        <taxon>Tracheophyta</taxon>
        <taxon>Spermatophyta</taxon>
        <taxon>Magnoliopsida</taxon>
        <taxon>Ranunculales</taxon>
        <taxon>Papaveraceae</taxon>
        <taxon>Papaveroideae</taxon>
        <taxon>Papaver</taxon>
    </lineage>
</organism>
<evidence type="ECO:0000256" key="3">
    <source>
        <dbReference type="ARBA" id="ARBA00022692"/>
    </source>
</evidence>
<dbReference type="Proteomes" id="UP001202328">
    <property type="component" value="Unassembled WGS sequence"/>
</dbReference>
<dbReference type="GO" id="GO:0016020">
    <property type="term" value="C:membrane"/>
    <property type="evidence" value="ECO:0007669"/>
    <property type="project" value="UniProtKB-SubCell"/>
</dbReference>
<keyword evidence="5 6" id="KW-0472">Membrane</keyword>
<keyword evidence="4 6" id="KW-1133">Transmembrane helix</keyword>
<evidence type="ECO:0000256" key="6">
    <source>
        <dbReference type="SAM" id="Phobius"/>
    </source>
</evidence>
<feature type="transmembrane region" description="Helical" evidence="6">
    <location>
        <begin position="61"/>
        <end position="83"/>
    </location>
</feature>
<reference evidence="7" key="1">
    <citation type="submission" date="2022-04" db="EMBL/GenBank/DDBJ databases">
        <title>A functionally conserved STORR gene fusion in Papaver species that diverged 16.8 million years ago.</title>
        <authorList>
            <person name="Catania T."/>
        </authorList>
    </citation>
    <scope>NUCLEOTIDE SEQUENCE</scope>
    <source>
        <strain evidence="7">S-188037</strain>
    </source>
</reference>
<comment type="similarity">
    <text evidence="2">Belongs to the major facilitator superfamily. Proton-dependent oligopeptide transporter (POT/PTR) (TC 2.A.17) family.</text>
</comment>
<accession>A0AAD4TA09</accession>
<feature type="transmembrane region" description="Helical" evidence="6">
    <location>
        <begin position="376"/>
        <end position="396"/>
    </location>
</feature>
<sequence length="567" mass="62437">MTGAGVDNEPLLQRNIIITDLNGEGDRSRKYIEGMVNYKGEKLLNMINNHQFGGWKSASRLIVLGVADSFVFYGISSNLISYLTKHFGQSTATAALNVNVWVGVVFMLPLLISFVADSYIGRFRFVLACSFSEILGLGFLSISALYGSINSTSCVGNTMESCAYPSSLQISFFFLSLYLVSFGSAGNQSCAPAFGADQFDGKNLSECKSKNSYFTWWQIGRAVGMAFSNTILNYIQDNLGWGLGFVIPCISLIVALIVFLFGIKTYRYSVIDEENEDYFFGIIEVLVAAVKNWRIPSPFNTAQEEASEGFIAMPNDVESSSNHVTIKKVEDAKSLLRLMPVWTICLVYTVVFSQTMTLFTTQSSTMDRTLGREFRIPAASMNIFGGLSFILFGVIYDRLFVPLARAITGKPTGITTLQRIGSGIFISAAGMVAAAIVERKRLQTAIDYGLVDLPNETVPMSVWWLVPQNLLMGLATLLTSTGLQEFFYDQVPNGLKSMSLSLSLSMFGIGSFLSGFLISVIQQVTSGDGKYGWFSNNLNCAHLDYFYWLLAGLSTLEMIAFLCYSYA</sequence>
<dbReference type="InterPro" id="IPR000109">
    <property type="entry name" value="POT_fam"/>
</dbReference>
<feature type="transmembrane region" description="Helical" evidence="6">
    <location>
        <begin position="241"/>
        <end position="263"/>
    </location>
</feature>